<dbReference type="AlphaFoldDB" id="A0A1G8RL43"/>
<keyword evidence="2" id="KW-0472">Membrane</keyword>
<dbReference type="RefSeq" id="WP_072739870.1">
    <property type="nucleotide sequence ID" value="NZ_CP048813.1"/>
</dbReference>
<keyword evidence="2" id="KW-0812">Transmembrane</keyword>
<feature type="transmembrane region" description="Helical" evidence="2">
    <location>
        <begin position="29"/>
        <end position="51"/>
    </location>
</feature>
<evidence type="ECO:0008006" key="5">
    <source>
        <dbReference type="Google" id="ProtNLM"/>
    </source>
</evidence>
<dbReference type="Gene3D" id="2.50.20.20">
    <property type="match status" value="1"/>
</dbReference>
<evidence type="ECO:0000313" key="3">
    <source>
        <dbReference type="EMBL" id="SDJ17707.1"/>
    </source>
</evidence>
<dbReference type="EMBL" id="FNDN01000018">
    <property type="protein sequence ID" value="SDJ17707.1"/>
    <property type="molecule type" value="Genomic_DNA"/>
</dbReference>
<sequence length="286" mass="30235">MTQYQAPPAGPHTPASPGQHQSPKNKRGLVIGLVVALVVLVGAGAGLFLFVKGGDTEAPAGVDNSAFLSASSPTERLEAAVDQTLAAGPMRVTTVTDGVESTAHVDYPQQIVLTEMPAGPGMPAAATVLMRGGDVLIRLDSAQDGMEAGVWYRMPVEETGMGAMMASSFDAEAVRKLVSGAEDTVESGSDEINGVSATRFVVTPDKDAYIDNMFSMMGVPEDEPTLPQLRAALFEQVPNELEYWVDDSGMLVRENDGTQVKTYSEFGEPFEVPEIDEAAVQQMPGI</sequence>
<gene>
    <name evidence="3" type="ORF">SAMN05444695_11831</name>
</gene>
<evidence type="ECO:0000256" key="2">
    <source>
        <dbReference type="SAM" id="Phobius"/>
    </source>
</evidence>
<organism evidence="3 4">
    <name type="scientific">Rhodococcus triatomae</name>
    <dbReference type="NCBI Taxonomy" id="300028"/>
    <lineage>
        <taxon>Bacteria</taxon>
        <taxon>Bacillati</taxon>
        <taxon>Actinomycetota</taxon>
        <taxon>Actinomycetes</taxon>
        <taxon>Mycobacteriales</taxon>
        <taxon>Nocardiaceae</taxon>
        <taxon>Rhodococcus</taxon>
    </lineage>
</organism>
<keyword evidence="2" id="KW-1133">Transmembrane helix</keyword>
<evidence type="ECO:0000313" key="4">
    <source>
        <dbReference type="Proteomes" id="UP000183263"/>
    </source>
</evidence>
<proteinExistence type="predicted"/>
<accession>A0A1G8RL43</accession>
<keyword evidence="4" id="KW-1185">Reference proteome</keyword>
<dbReference type="Proteomes" id="UP000183263">
    <property type="component" value="Unassembled WGS sequence"/>
</dbReference>
<reference evidence="3 4" key="1">
    <citation type="submission" date="2016-10" db="EMBL/GenBank/DDBJ databases">
        <authorList>
            <person name="de Groot N.N."/>
        </authorList>
    </citation>
    <scope>NUCLEOTIDE SEQUENCE [LARGE SCALE GENOMIC DNA]</scope>
    <source>
        <strain evidence="3 4">DSM 44892</strain>
    </source>
</reference>
<evidence type="ECO:0000256" key="1">
    <source>
        <dbReference type="SAM" id="MobiDB-lite"/>
    </source>
</evidence>
<feature type="region of interest" description="Disordered" evidence="1">
    <location>
        <begin position="1"/>
        <end position="24"/>
    </location>
</feature>
<name>A0A1G8RL43_9NOCA</name>
<dbReference type="OrthoDB" id="4460101at2"/>
<protein>
    <recommendedName>
        <fullName evidence="5">LppX_LprAFG lipoprotein</fullName>
    </recommendedName>
</protein>